<reference evidence="2" key="1">
    <citation type="journal article" date="2023" name="Front. Plant Sci.">
        <title>Chromosomal-level genome assembly of Melastoma candidum provides insights into trichome evolution.</title>
        <authorList>
            <person name="Zhong Y."/>
            <person name="Wu W."/>
            <person name="Sun C."/>
            <person name="Zou P."/>
            <person name="Liu Y."/>
            <person name="Dai S."/>
            <person name="Zhou R."/>
        </authorList>
    </citation>
    <scope>NUCLEOTIDE SEQUENCE [LARGE SCALE GENOMIC DNA]</scope>
</reference>
<keyword evidence="2" id="KW-1185">Reference proteome</keyword>
<comment type="caution">
    <text evidence="1">The sequence shown here is derived from an EMBL/GenBank/DDBJ whole genome shotgun (WGS) entry which is preliminary data.</text>
</comment>
<dbReference type="Proteomes" id="UP001057402">
    <property type="component" value="Chromosome 6"/>
</dbReference>
<accession>A0ACB9QM17</accession>
<gene>
    <name evidence="1" type="ORF">MLD38_023293</name>
</gene>
<evidence type="ECO:0000313" key="1">
    <source>
        <dbReference type="EMBL" id="KAI4367570.1"/>
    </source>
</evidence>
<organism evidence="1 2">
    <name type="scientific">Melastoma candidum</name>
    <dbReference type="NCBI Taxonomy" id="119954"/>
    <lineage>
        <taxon>Eukaryota</taxon>
        <taxon>Viridiplantae</taxon>
        <taxon>Streptophyta</taxon>
        <taxon>Embryophyta</taxon>
        <taxon>Tracheophyta</taxon>
        <taxon>Spermatophyta</taxon>
        <taxon>Magnoliopsida</taxon>
        <taxon>eudicotyledons</taxon>
        <taxon>Gunneridae</taxon>
        <taxon>Pentapetalae</taxon>
        <taxon>rosids</taxon>
        <taxon>malvids</taxon>
        <taxon>Myrtales</taxon>
        <taxon>Melastomataceae</taxon>
        <taxon>Melastomatoideae</taxon>
        <taxon>Melastomateae</taxon>
        <taxon>Melastoma</taxon>
    </lineage>
</organism>
<dbReference type="EMBL" id="CM042885">
    <property type="protein sequence ID" value="KAI4367570.1"/>
    <property type="molecule type" value="Genomic_DNA"/>
</dbReference>
<protein>
    <submittedName>
        <fullName evidence="1">Uncharacterized protein</fullName>
    </submittedName>
</protein>
<proteinExistence type="predicted"/>
<name>A0ACB9QM17_9MYRT</name>
<sequence length="83" mass="9075">MTAGTGTELGKAEGLVRGWTRSKILHLDLMRLRTESLGGGAVHLWDWIVHWYCCSEARVRLGLQQGQAVGTIANLSHVGMGRC</sequence>
<evidence type="ECO:0000313" key="2">
    <source>
        <dbReference type="Proteomes" id="UP001057402"/>
    </source>
</evidence>